<proteinExistence type="predicted"/>
<sequence>MVRDDDGSGLRRGLGLSKGGLGREHGVGGVVVGDDVAQSYWAGLGAGCGLDGGGRIDWKMSEGEHGWDFGDGAQVLARMGGDAKEGGAGLLWLRW</sequence>
<evidence type="ECO:0000256" key="1">
    <source>
        <dbReference type="SAM" id="MobiDB-lite"/>
    </source>
</evidence>
<dbReference type="Proteomes" id="UP001457282">
    <property type="component" value="Unassembled WGS sequence"/>
</dbReference>
<feature type="region of interest" description="Disordered" evidence="1">
    <location>
        <begin position="1"/>
        <end position="21"/>
    </location>
</feature>
<name>A0AAW1VXL6_RUBAR</name>
<dbReference type="EMBL" id="JBEDUW010000007">
    <property type="protein sequence ID" value="KAK9912797.1"/>
    <property type="molecule type" value="Genomic_DNA"/>
</dbReference>
<keyword evidence="3" id="KW-1185">Reference proteome</keyword>
<evidence type="ECO:0000313" key="2">
    <source>
        <dbReference type="EMBL" id="KAK9912797.1"/>
    </source>
</evidence>
<evidence type="ECO:0000313" key="3">
    <source>
        <dbReference type="Proteomes" id="UP001457282"/>
    </source>
</evidence>
<organism evidence="2 3">
    <name type="scientific">Rubus argutus</name>
    <name type="common">Southern blackberry</name>
    <dbReference type="NCBI Taxonomy" id="59490"/>
    <lineage>
        <taxon>Eukaryota</taxon>
        <taxon>Viridiplantae</taxon>
        <taxon>Streptophyta</taxon>
        <taxon>Embryophyta</taxon>
        <taxon>Tracheophyta</taxon>
        <taxon>Spermatophyta</taxon>
        <taxon>Magnoliopsida</taxon>
        <taxon>eudicotyledons</taxon>
        <taxon>Gunneridae</taxon>
        <taxon>Pentapetalae</taxon>
        <taxon>rosids</taxon>
        <taxon>fabids</taxon>
        <taxon>Rosales</taxon>
        <taxon>Rosaceae</taxon>
        <taxon>Rosoideae</taxon>
        <taxon>Rosoideae incertae sedis</taxon>
        <taxon>Rubus</taxon>
    </lineage>
</organism>
<protein>
    <submittedName>
        <fullName evidence="2">Uncharacterized protein</fullName>
    </submittedName>
</protein>
<gene>
    <name evidence="2" type="ORF">M0R45_036638</name>
</gene>
<comment type="caution">
    <text evidence="2">The sequence shown here is derived from an EMBL/GenBank/DDBJ whole genome shotgun (WGS) entry which is preliminary data.</text>
</comment>
<dbReference type="AlphaFoldDB" id="A0AAW1VXL6"/>
<accession>A0AAW1VXL6</accession>
<feature type="compositionally biased region" description="Gly residues" evidence="1">
    <location>
        <begin position="10"/>
        <end position="20"/>
    </location>
</feature>
<reference evidence="2 3" key="1">
    <citation type="journal article" date="2023" name="G3 (Bethesda)">
        <title>A chromosome-length genome assembly and annotation of blackberry (Rubus argutus, cv. 'Hillquist').</title>
        <authorList>
            <person name="Bruna T."/>
            <person name="Aryal R."/>
            <person name="Dudchenko O."/>
            <person name="Sargent D.J."/>
            <person name="Mead D."/>
            <person name="Buti M."/>
            <person name="Cavallini A."/>
            <person name="Hytonen T."/>
            <person name="Andres J."/>
            <person name="Pham M."/>
            <person name="Weisz D."/>
            <person name="Mascagni F."/>
            <person name="Usai G."/>
            <person name="Natali L."/>
            <person name="Bassil N."/>
            <person name="Fernandez G.E."/>
            <person name="Lomsadze A."/>
            <person name="Armour M."/>
            <person name="Olukolu B."/>
            <person name="Poorten T."/>
            <person name="Britton C."/>
            <person name="Davik J."/>
            <person name="Ashrafi H."/>
            <person name="Aiden E.L."/>
            <person name="Borodovsky M."/>
            <person name="Worthington M."/>
        </authorList>
    </citation>
    <scope>NUCLEOTIDE SEQUENCE [LARGE SCALE GENOMIC DNA]</scope>
    <source>
        <strain evidence="2">PI 553951</strain>
    </source>
</reference>